<feature type="chain" id="PRO_5045791862" description="Rhamnogalacturonan lyase domain-containing protein" evidence="1">
    <location>
        <begin position="29"/>
        <end position="287"/>
    </location>
</feature>
<dbReference type="InterPro" id="IPR029413">
    <property type="entry name" value="RG-lyase_II"/>
</dbReference>
<evidence type="ECO:0000256" key="1">
    <source>
        <dbReference type="SAM" id="SignalP"/>
    </source>
</evidence>
<dbReference type="Pfam" id="PF14686">
    <property type="entry name" value="fn3_3"/>
    <property type="match status" value="1"/>
</dbReference>
<evidence type="ECO:0000313" key="4">
    <source>
        <dbReference type="Proteomes" id="UP000675880"/>
    </source>
</evidence>
<proteinExistence type="predicted"/>
<evidence type="ECO:0000259" key="2">
    <source>
        <dbReference type="Pfam" id="PF14686"/>
    </source>
</evidence>
<sequence>MFGHRSRIYRLLFVLGLCCLGGGAPAWADYNVIEVPDGGTIKGQAVWKGAIPKVPPLRVFADLDACGMQVSSPVLRVDQATNGVQDVLVYLERVDRGKAAEAVYRLPMGKGAASSAAQTCQFQHPVFPFVRTSQVGLINFESVLHNPHFFSEKQASLFNLALPTPDREITTALPRARGVGLRLQCDVHVHMNAWAAAFDHPYFAVTDSQGRFEISGIPPGSYTVVAWHSGYNILKFNASRPVYDEPHVIRKTVTIAPQALVESQFEFPVRPVDVDWTIAGGLELPPE</sequence>
<keyword evidence="4" id="KW-1185">Reference proteome</keyword>
<dbReference type="InterPro" id="IPR008969">
    <property type="entry name" value="CarboxyPept-like_regulatory"/>
</dbReference>
<dbReference type="Proteomes" id="UP000675880">
    <property type="component" value="Unassembled WGS sequence"/>
</dbReference>
<organism evidence="3 4">
    <name type="scientific">Nitrospira defluvii</name>
    <dbReference type="NCBI Taxonomy" id="330214"/>
    <lineage>
        <taxon>Bacteria</taxon>
        <taxon>Pseudomonadati</taxon>
        <taxon>Nitrospirota</taxon>
        <taxon>Nitrospiria</taxon>
        <taxon>Nitrospirales</taxon>
        <taxon>Nitrospiraceae</taxon>
        <taxon>Nitrospira</taxon>
    </lineage>
</organism>
<gene>
    <name evidence="3" type="ORF">NSPZN2_30525</name>
</gene>
<dbReference type="SUPFAM" id="SSF49464">
    <property type="entry name" value="Carboxypeptidase regulatory domain-like"/>
    <property type="match status" value="1"/>
</dbReference>
<dbReference type="EMBL" id="CAJNBJ010000016">
    <property type="protein sequence ID" value="CAE6758527.1"/>
    <property type="molecule type" value="Genomic_DNA"/>
</dbReference>
<dbReference type="Gene3D" id="2.60.40.1120">
    <property type="entry name" value="Carboxypeptidase-like, regulatory domain"/>
    <property type="match status" value="1"/>
</dbReference>
<keyword evidence="1" id="KW-0732">Signal</keyword>
<comment type="caution">
    <text evidence="3">The sequence shown here is derived from an EMBL/GenBank/DDBJ whole genome shotgun (WGS) entry which is preliminary data.</text>
</comment>
<feature type="signal peptide" evidence="1">
    <location>
        <begin position="1"/>
        <end position="28"/>
    </location>
</feature>
<name>A0ABN7LM55_9BACT</name>
<accession>A0ABN7LM55</accession>
<dbReference type="RefSeq" id="WP_213042679.1">
    <property type="nucleotide sequence ID" value="NZ_CAJNBJ010000016.1"/>
</dbReference>
<protein>
    <recommendedName>
        <fullName evidence="2">Rhamnogalacturonan lyase domain-containing protein</fullName>
    </recommendedName>
</protein>
<feature type="domain" description="Rhamnogalacturonan lyase" evidence="2">
    <location>
        <begin position="202"/>
        <end position="231"/>
    </location>
</feature>
<reference evidence="3 4" key="1">
    <citation type="submission" date="2021-02" db="EMBL/GenBank/DDBJ databases">
        <authorList>
            <person name="Han P."/>
        </authorList>
    </citation>
    <scope>NUCLEOTIDE SEQUENCE [LARGE SCALE GENOMIC DNA]</scope>
    <source>
        <strain evidence="3">Candidatus Nitrospira sp. ZN2</strain>
    </source>
</reference>
<evidence type="ECO:0000313" key="3">
    <source>
        <dbReference type="EMBL" id="CAE6758527.1"/>
    </source>
</evidence>